<evidence type="ECO:0000256" key="1">
    <source>
        <dbReference type="SAM" id="MobiDB-lite"/>
    </source>
</evidence>
<feature type="domain" description="Nitrile hydratase beta subunit" evidence="2">
    <location>
        <begin position="18"/>
        <end position="116"/>
    </location>
</feature>
<evidence type="ECO:0000259" key="2">
    <source>
        <dbReference type="Pfam" id="PF02211"/>
    </source>
</evidence>
<gene>
    <name evidence="3" type="ORF">Q7A36_15900</name>
</gene>
<evidence type="ECO:0000313" key="4">
    <source>
        <dbReference type="Proteomes" id="UP001243009"/>
    </source>
</evidence>
<name>A0ABT9E0Z3_9PROT</name>
<protein>
    <submittedName>
        <fullName evidence="3">Nitrile hydratase subunit beta</fullName>
        <ecNumber evidence="3">4.2.1.84</ecNumber>
    </submittedName>
</protein>
<dbReference type="Pfam" id="PF02211">
    <property type="entry name" value="NHase_beta_C"/>
    <property type="match status" value="1"/>
</dbReference>
<dbReference type="Gene3D" id="2.30.30.50">
    <property type="match status" value="1"/>
</dbReference>
<reference evidence="3 4" key="1">
    <citation type="submission" date="2023-08" db="EMBL/GenBank/DDBJ databases">
        <title>The draft genome sequence of Paracraurococcus sp. LOR1-02.</title>
        <authorList>
            <person name="Kingkaew E."/>
            <person name="Tanasupawat S."/>
        </authorList>
    </citation>
    <scope>NUCLEOTIDE SEQUENCE [LARGE SCALE GENOMIC DNA]</scope>
    <source>
        <strain evidence="3 4">LOR1-02</strain>
    </source>
</reference>
<dbReference type="InterPro" id="IPR024690">
    <property type="entry name" value="CN_hydtase_beta_dom_C"/>
</dbReference>
<sequence>MSASPGGQVAGESGQHEARHAPAGARFAAGDRVRVKDDWPERRGPCHIRTPHYLRGREGRVEAVLGAFPNPEDLAFARPAPVRVLYHVLFDQPPIWREGEAGDTVLVEIFEHWLEPAGMPAKEAA</sequence>
<proteinExistence type="predicted"/>
<accession>A0ABT9E0Z3</accession>
<keyword evidence="3" id="KW-0456">Lyase</keyword>
<feature type="region of interest" description="Disordered" evidence="1">
    <location>
        <begin position="1"/>
        <end position="32"/>
    </location>
</feature>
<dbReference type="EMBL" id="JAUTWS010000014">
    <property type="protein sequence ID" value="MDO9709836.1"/>
    <property type="molecule type" value="Genomic_DNA"/>
</dbReference>
<dbReference type="RefSeq" id="WP_305104703.1">
    <property type="nucleotide sequence ID" value="NZ_JAUTWS010000014.1"/>
</dbReference>
<dbReference type="InterPro" id="IPR008990">
    <property type="entry name" value="Elect_transpt_acc-like_dom_sf"/>
</dbReference>
<organism evidence="3 4">
    <name type="scientific">Paracraurococcus lichenis</name>
    <dbReference type="NCBI Taxonomy" id="3064888"/>
    <lineage>
        <taxon>Bacteria</taxon>
        <taxon>Pseudomonadati</taxon>
        <taxon>Pseudomonadota</taxon>
        <taxon>Alphaproteobacteria</taxon>
        <taxon>Acetobacterales</taxon>
        <taxon>Roseomonadaceae</taxon>
        <taxon>Paracraurococcus</taxon>
    </lineage>
</organism>
<dbReference type="GO" id="GO:0018822">
    <property type="term" value="F:nitrile hydratase activity"/>
    <property type="evidence" value="ECO:0007669"/>
    <property type="project" value="UniProtKB-EC"/>
</dbReference>
<dbReference type="EC" id="4.2.1.84" evidence="3"/>
<dbReference type="SUPFAM" id="SSF50090">
    <property type="entry name" value="Electron transport accessory proteins"/>
    <property type="match status" value="1"/>
</dbReference>
<comment type="caution">
    <text evidence="3">The sequence shown here is derived from an EMBL/GenBank/DDBJ whole genome shotgun (WGS) entry which is preliminary data.</text>
</comment>
<evidence type="ECO:0000313" key="3">
    <source>
        <dbReference type="EMBL" id="MDO9709836.1"/>
    </source>
</evidence>
<dbReference type="Proteomes" id="UP001243009">
    <property type="component" value="Unassembled WGS sequence"/>
</dbReference>
<keyword evidence="4" id="KW-1185">Reference proteome</keyword>